<dbReference type="InterPro" id="IPR008949">
    <property type="entry name" value="Isoprenoid_synthase_dom_sf"/>
</dbReference>
<evidence type="ECO:0000313" key="1">
    <source>
        <dbReference type="EMBL" id="GAA3875117.1"/>
    </source>
</evidence>
<organism evidence="1 2">
    <name type="scientific">Celeribacter arenosi</name>
    <dbReference type="NCBI Taxonomy" id="792649"/>
    <lineage>
        <taxon>Bacteria</taxon>
        <taxon>Pseudomonadati</taxon>
        <taxon>Pseudomonadota</taxon>
        <taxon>Alphaproteobacteria</taxon>
        <taxon>Rhodobacterales</taxon>
        <taxon>Roseobacteraceae</taxon>
        <taxon>Celeribacter</taxon>
    </lineage>
</organism>
<accession>A0ABP7KGS3</accession>
<keyword evidence="2" id="KW-1185">Reference proteome</keyword>
<dbReference type="Pfam" id="PF00494">
    <property type="entry name" value="SQS_PSY"/>
    <property type="match status" value="1"/>
</dbReference>
<sequence>MSVQACAELVEAGDPLRFRTTMVAPLAAREVLFPIHAFCLEVAKAPWITQEAMIAEMRLQFWRDVLQEKADGKPPRAHEVAAPLHAVLDGPAAEALDGAVTARQWDIYRDPHEDQAALHSYLHASYAIPLHVAARILGAPAESAKSLNRVLLGGALARYLMALPALEAAGRIPLVDGRPDSIRTFAADVYAQARLGAQDLKLDKIARAPLMDAMMHLPILRQAARNPDAVLDGRLRQGPVWQALRLARVSQARSWSRVR</sequence>
<dbReference type="Proteomes" id="UP001399917">
    <property type="component" value="Unassembled WGS sequence"/>
</dbReference>
<dbReference type="EMBL" id="BAABDF010000007">
    <property type="protein sequence ID" value="GAA3875117.1"/>
    <property type="molecule type" value="Genomic_DNA"/>
</dbReference>
<proteinExistence type="predicted"/>
<reference evidence="2" key="1">
    <citation type="journal article" date="2019" name="Int. J. Syst. Evol. Microbiol.">
        <title>The Global Catalogue of Microorganisms (GCM) 10K type strain sequencing project: providing services to taxonomists for standard genome sequencing and annotation.</title>
        <authorList>
            <consortium name="The Broad Institute Genomics Platform"/>
            <consortium name="The Broad Institute Genome Sequencing Center for Infectious Disease"/>
            <person name="Wu L."/>
            <person name="Ma J."/>
        </authorList>
    </citation>
    <scope>NUCLEOTIDE SEQUENCE [LARGE SCALE GENOMIC DNA]</scope>
    <source>
        <strain evidence="2">JCM 17190</strain>
    </source>
</reference>
<comment type="caution">
    <text evidence="1">The sequence shown here is derived from an EMBL/GenBank/DDBJ whole genome shotgun (WGS) entry which is preliminary data.</text>
</comment>
<dbReference type="RefSeq" id="WP_344847754.1">
    <property type="nucleotide sequence ID" value="NZ_BAABDF010000007.1"/>
</dbReference>
<gene>
    <name evidence="1" type="ORF">GCM10022404_26150</name>
</gene>
<dbReference type="InterPro" id="IPR002060">
    <property type="entry name" value="Squ/phyt_synthse"/>
</dbReference>
<dbReference type="Gene3D" id="1.10.600.10">
    <property type="entry name" value="Farnesyl Diphosphate Synthase"/>
    <property type="match status" value="1"/>
</dbReference>
<name>A0ABP7KGS3_9RHOB</name>
<evidence type="ECO:0000313" key="2">
    <source>
        <dbReference type="Proteomes" id="UP001399917"/>
    </source>
</evidence>
<dbReference type="SUPFAM" id="SSF48576">
    <property type="entry name" value="Terpenoid synthases"/>
    <property type="match status" value="1"/>
</dbReference>
<protein>
    <submittedName>
        <fullName evidence="1">Squalene/phytoene synthase family protein</fullName>
    </submittedName>
</protein>